<evidence type="ECO:0000313" key="2">
    <source>
        <dbReference type="Proteomes" id="UP001500200"/>
    </source>
</evidence>
<organism evidence="1 2">
    <name type="scientific">Arthrobacter gyeryongensis</name>
    <dbReference type="NCBI Taxonomy" id="1650592"/>
    <lineage>
        <taxon>Bacteria</taxon>
        <taxon>Bacillati</taxon>
        <taxon>Actinomycetota</taxon>
        <taxon>Actinomycetes</taxon>
        <taxon>Micrococcales</taxon>
        <taxon>Micrococcaceae</taxon>
        <taxon>Arthrobacter</taxon>
    </lineage>
</organism>
<evidence type="ECO:0000313" key="1">
    <source>
        <dbReference type="EMBL" id="GAA5188400.1"/>
    </source>
</evidence>
<gene>
    <name evidence="1" type="ORF">GCM10023346_00350</name>
</gene>
<sequence length="54" mass="5915">MERTNAALARLGANPADSDCKDVSSAACEADFTNANNDLWPVNQIVKEWAPYMK</sequence>
<keyword evidence="2" id="KW-1185">Reference proteome</keyword>
<reference evidence="2" key="1">
    <citation type="journal article" date="2019" name="Int. J. Syst. Evol. Microbiol.">
        <title>The Global Catalogue of Microorganisms (GCM) 10K type strain sequencing project: providing services to taxonomists for standard genome sequencing and annotation.</title>
        <authorList>
            <consortium name="The Broad Institute Genomics Platform"/>
            <consortium name="The Broad Institute Genome Sequencing Center for Infectious Disease"/>
            <person name="Wu L."/>
            <person name="Ma J."/>
        </authorList>
    </citation>
    <scope>NUCLEOTIDE SEQUENCE [LARGE SCALE GENOMIC DNA]</scope>
    <source>
        <strain evidence="2">JCM 18514</strain>
    </source>
</reference>
<comment type="caution">
    <text evidence="1">The sequence shown here is derived from an EMBL/GenBank/DDBJ whole genome shotgun (WGS) entry which is preliminary data.</text>
</comment>
<proteinExistence type="predicted"/>
<protein>
    <submittedName>
        <fullName evidence="1">Uncharacterized protein</fullName>
    </submittedName>
</protein>
<accession>A0ABP9RYQ1</accession>
<name>A0ABP9RYQ1_9MICC</name>
<dbReference type="EMBL" id="BAABKK010000001">
    <property type="protein sequence ID" value="GAA5188400.1"/>
    <property type="molecule type" value="Genomic_DNA"/>
</dbReference>
<dbReference type="Proteomes" id="UP001500200">
    <property type="component" value="Unassembled WGS sequence"/>
</dbReference>